<reference evidence="3" key="1">
    <citation type="submission" date="2023-07" db="EMBL/GenBank/DDBJ databases">
        <title>Structural and functional analysis of rice phyllospheric bacteria for their antimicrobial properties and defense elicitation against blast disease.</title>
        <authorList>
            <person name="Sahu K.P."/>
            <person name="Asharani P."/>
            <person name="Kumar M."/>
            <person name="Reddy B."/>
            <person name="Kumar A."/>
        </authorList>
    </citation>
    <scope>NUCLEOTIDE SEQUENCE [LARGE SCALE GENOMIC DNA]</scope>
    <source>
        <strain evidence="3">OsEp_Plm_30P10</strain>
    </source>
</reference>
<dbReference type="Pfam" id="PF14305">
    <property type="entry name" value="ATPgrasp_TupA"/>
    <property type="match status" value="1"/>
</dbReference>
<dbReference type="EMBL" id="JAOBTT010000001">
    <property type="protein sequence ID" value="MDZ7278517.1"/>
    <property type="molecule type" value="Genomic_DNA"/>
</dbReference>
<comment type="caution">
    <text evidence="2">The sequence shown here is derived from an EMBL/GenBank/DDBJ whole genome shotgun (WGS) entry which is preliminary data.</text>
</comment>
<name>A0ABU5LEY9_9GAMM</name>
<proteinExistence type="predicted"/>
<feature type="region of interest" description="Disordered" evidence="1">
    <location>
        <begin position="295"/>
        <end position="315"/>
    </location>
</feature>
<sequence length="315" mass="36373">MTLLNHVSKHVEYLARKCRTLLTNDVRFHQARLEKVSGRPGNIRQPVTLSEKICHRLVFDRNPHYTLLADKLNVRHYVHANTTLVSTVPLLGVYRHVKEIDFATLPDQFVLKCNHDSGSTQICMDKRTFDAPRALRRLHFALKRNMYYTTREWQYKNIVPMILCEQYIAPPRLHPTCPLPEMLRLHCFHGIVEVIEADFTAPHGREFINVYNREWQPLGCQMEYPHTPHPVPPPVRLDTAIVAAQQLAQRLDYCRVDLMLHGEMIYFSEITLSPRRGKLAITPAEWDAQLGTLWQPSADKARPPQPADVTRGAPA</sequence>
<organism evidence="2 3">
    <name type="scientific">Pantoea eucrina</name>
    <dbReference type="NCBI Taxonomy" id="472693"/>
    <lineage>
        <taxon>Bacteria</taxon>
        <taxon>Pseudomonadati</taxon>
        <taxon>Pseudomonadota</taxon>
        <taxon>Gammaproteobacteria</taxon>
        <taxon>Enterobacterales</taxon>
        <taxon>Erwiniaceae</taxon>
        <taxon>Pantoea</taxon>
    </lineage>
</organism>
<gene>
    <name evidence="2" type="ORF">N4G40_09550</name>
</gene>
<dbReference type="InterPro" id="IPR029465">
    <property type="entry name" value="ATPgrasp_TupA"/>
</dbReference>
<protein>
    <submittedName>
        <fullName evidence="2">Glycosyl transferase</fullName>
    </submittedName>
</protein>
<dbReference type="RefSeq" id="WP_322542488.1">
    <property type="nucleotide sequence ID" value="NZ_JAOBTT010000001.1"/>
</dbReference>
<evidence type="ECO:0000313" key="2">
    <source>
        <dbReference type="EMBL" id="MDZ7278517.1"/>
    </source>
</evidence>
<keyword evidence="3" id="KW-1185">Reference proteome</keyword>
<evidence type="ECO:0000313" key="3">
    <source>
        <dbReference type="Proteomes" id="UP001288620"/>
    </source>
</evidence>
<dbReference type="Proteomes" id="UP001288620">
    <property type="component" value="Unassembled WGS sequence"/>
</dbReference>
<evidence type="ECO:0000256" key="1">
    <source>
        <dbReference type="SAM" id="MobiDB-lite"/>
    </source>
</evidence>
<keyword evidence="2" id="KW-0808">Transferase</keyword>
<accession>A0ABU5LEY9</accession>
<dbReference type="GO" id="GO:0016740">
    <property type="term" value="F:transferase activity"/>
    <property type="evidence" value="ECO:0007669"/>
    <property type="project" value="UniProtKB-KW"/>
</dbReference>